<comment type="caution">
    <text evidence="2">The sequence shown here is derived from an EMBL/GenBank/DDBJ whole genome shotgun (WGS) entry which is preliminary data.</text>
</comment>
<dbReference type="InterPro" id="IPR036737">
    <property type="entry name" value="OmpA-like_sf"/>
</dbReference>
<dbReference type="Gene3D" id="3.30.1330.60">
    <property type="entry name" value="OmpA-like domain"/>
    <property type="match status" value="1"/>
</dbReference>
<organism evidence="2 3">
    <name type="scientific">Tunturiibacter lichenicola</name>
    <dbReference type="NCBI Taxonomy" id="2051959"/>
    <lineage>
        <taxon>Bacteria</taxon>
        <taxon>Pseudomonadati</taxon>
        <taxon>Acidobacteriota</taxon>
        <taxon>Terriglobia</taxon>
        <taxon>Terriglobales</taxon>
        <taxon>Acidobacteriaceae</taxon>
        <taxon>Tunturiibacter</taxon>
    </lineage>
</organism>
<accession>A0A7Y9NR94</accession>
<evidence type="ECO:0000313" key="3">
    <source>
        <dbReference type="Proteomes" id="UP000534186"/>
    </source>
</evidence>
<protein>
    <recommendedName>
        <fullName evidence="4">OmpA-like domain-containing protein</fullName>
    </recommendedName>
</protein>
<name>A0A7Y9NR94_9BACT</name>
<evidence type="ECO:0000313" key="2">
    <source>
        <dbReference type="EMBL" id="NYF54091.1"/>
    </source>
</evidence>
<gene>
    <name evidence="2" type="ORF">HDF12_004513</name>
</gene>
<keyword evidence="1" id="KW-0812">Transmembrane</keyword>
<keyword evidence="1" id="KW-1133">Transmembrane helix</keyword>
<reference evidence="2 3" key="1">
    <citation type="submission" date="2020-07" db="EMBL/GenBank/DDBJ databases">
        <title>Genomic Encyclopedia of Type Strains, Phase IV (KMG-V): Genome sequencing to study the core and pangenomes of soil and plant-associated prokaryotes.</title>
        <authorList>
            <person name="Whitman W."/>
        </authorList>
    </citation>
    <scope>NUCLEOTIDE SEQUENCE [LARGE SCALE GENOMIC DNA]</scope>
    <source>
        <strain evidence="2 3">M8UP30</strain>
    </source>
</reference>
<sequence>MVLSLGLLTAVALLRAYLLFQEPITRAWKFVSLQTTGLVTALILTGVSSLLIAFASRGKTRWIPMSAVYAAIVLSVFGWGLLGLIVIPASEHPVGATVSSFPVLPDENDNRRAPYEHIVLFSHRSHKIELGQQQSLHTLFKALRSCPDARIAFRGYASSAKFKENDDDNNFELVRKRVDAVALVAFKDGFTDRPNVWGSPAEMKNARGFIDVSGESRLLLRETLNRRVEIDIYPGQSCLNK</sequence>
<dbReference type="SUPFAM" id="SSF103088">
    <property type="entry name" value="OmpA-like"/>
    <property type="match status" value="1"/>
</dbReference>
<proteinExistence type="predicted"/>
<feature type="transmembrane region" description="Helical" evidence="1">
    <location>
        <begin position="67"/>
        <end position="87"/>
    </location>
</feature>
<evidence type="ECO:0008006" key="4">
    <source>
        <dbReference type="Google" id="ProtNLM"/>
    </source>
</evidence>
<dbReference type="AlphaFoldDB" id="A0A7Y9NR94"/>
<keyword evidence="1" id="KW-0472">Membrane</keyword>
<dbReference type="Proteomes" id="UP000534186">
    <property type="component" value="Unassembled WGS sequence"/>
</dbReference>
<feature type="transmembrane region" description="Helical" evidence="1">
    <location>
        <begin position="37"/>
        <end position="55"/>
    </location>
</feature>
<dbReference type="EMBL" id="JACCCV010000003">
    <property type="protein sequence ID" value="NYF54091.1"/>
    <property type="molecule type" value="Genomic_DNA"/>
</dbReference>
<evidence type="ECO:0000256" key="1">
    <source>
        <dbReference type="SAM" id="Phobius"/>
    </source>
</evidence>